<name>A0A317UL10_ASPEC</name>
<organism evidence="2 3">
    <name type="scientific">Aspergillus eucalypticola (strain CBS 122712 / IBT 29274)</name>
    <dbReference type="NCBI Taxonomy" id="1448314"/>
    <lineage>
        <taxon>Eukaryota</taxon>
        <taxon>Fungi</taxon>
        <taxon>Dikarya</taxon>
        <taxon>Ascomycota</taxon>
        <taxon>Pezizomycotina</taxon>
        <taxon>Eurotiomycetes</taxon>
        <taxon>Eurotiomycetidae</taxon>
        <taxon>Eurotiales</taxon>
        <taxon>Aspergillaceae</taxon>
        <taxon>Aspergillus</taxon>
        <taxon>Aspergillus subgen. Circumdati</taxon>
    </lineage>
</organism>
<evidence type="ECO:0000256" key="1">
    <source>
        <dbReference type="SAM" id="Phobius"/>
    </source>
</evidence>
<protein>
    <submittedName>
        <fullName evidence="2">Uncharacterized protein</fullName>
    </submittedName>
</protein>
<proteinExistence type="predicted"/>
<keyword evidence="1" id="KW-0472">Membrane</keyword>
<gene>
    <name evidence="2" type="ORF">BO83DRAFT_186996</name>
</gene>
<feature type="transmembrane region" description="Helical" evidence="1">
    <location>
        <begin position="21"/>
        <end position="44"/>
    </location>
</feature>
<dbReference type="GeneID" id="37048479"/>
<evidence type="ECO:0000313" key="3">
    <source>
        <dbReference type="Proteomes" id="UP000246171"/>
    </source>
</evidence>
<dbReference type="AlphaFoldDB" id="A0A317UL10"/>
<dbReference type="EMBL" id="MSFU01000043">
    <property type="protein sequence ID" value="PWY62674.1"/>
    <property type="molecule type" value="Genomic_DNA"/>
</dbReference>
<dbReference type="Proteomes" id="UP000246171">
    <property type="component" value="Unassembled WGS sequence"/>
</dbReference>
<keyword evidence="3" id="KW-1185">Reference proteome</keyword>
<accession>A0A317UL10</accession>
<reference evidence="2" key="1">
    <citation type="submission" date="2016-12" db="EMBL/GenBank/DDBJ databases">
        <title>The genomes of Aspergillus section Nigri reveals drivers in fungal speciation.</title>
        <authorList>
            <consortium name="DOE Joint Genome Institute"/>
            <person name="Vesth T.C."/>
            <person name="Nybo J."/>
            <person name="Theobald S."/>
            <person name="Brandl J."/>
            <person name="Frisvad J.C."/>
            <person name="Nielsen K.F."/>
            <person name="Lyhne E.K."/>
            <person name="Kogle M.E."/>
            <person name="Kuo A."/>
            <person name="Riley R."/>
            <person name="Clum A."/>
            <person name="Nolan M."/>
            <person name="Lipzen A."/>
            <person name="Salamov A."/>
            <person name="Henrissat B."/>
            <person name="Wiebenga A."/>
            <person name="De vries R.P."/>
            <person name="Grigoriev I.V."/>
            <person name="Mortensen U.H."/>
            <person name="Andersen M.R."/>
            <person name="Baker S.E."/>
        </authorList>
    </citation>
    <scope>NUCLEOTIDE SEQUENCE</scope>
    <source>
        <strain evidence="2">CBS 122712</strain>
    </source>
</reference>
<evidence type="ECO:0000313" key="2">
    <source>
        <dbReference type="EMBL" id="PWY62674.1"/>
    </source>
</evidence>
<keyword evidence="1" id="KW-1133">Transmembrane helix</keyword>
<dbReference type="RefSeq" id="XP_025382534.1">
    <property type="nucleotide sequence ID" value="XM_025526517.1"/>
</dbReference>
<keyword evidence="1" id="KW-0812">Transmembrane</keyword>
<sequence>MGKRERKKKKSKGRKSRCSELCSHPFFFSALLLFAPLLCCLAIVSRSASFGLPSSLSLAPFPLFSLFSPDNRSPPRLSGLVDFRALSGQSRWLTSPLLAPLSLTQLTHSYPSLPKSCVVVGSPLSSFGCCSSPASGPNRYAIPHRLVRPRSRHHYSLPMSYIGRSGTPAPRPPSNNHLVLLLLSYHPDTDCLALCHTSPQPDVSYPET</sequence>
<dbReference type="VEuPathDB" id="FungiDB:BO83DRAFT_186996"/>
<comment type="caution">
    <text evidence="2">The sequence shown here is derived from an EMBL/GenBank/DDBJ whole genome shotgun (WGS) entry which is preliminary data.</text>
</comment>